<evidence type="ECO:0000313" key="3">
    <source>
        <dbReference type="Proteomes" id="UP000295706"/>
    </source>
</evidence>
<protein>
    <submittedName>
        <fullName evidence="2">DUF177 domain-containing protein</fullName>
    </submittedName>
</protein>
<feature type="compositionally biased region" description="Basic and acidic residues" evidence="1">
    <location>
        <begin position="193"/>
        <end position="209"/>
    </location>
</feature>
<dbReference type="EMBL" id="SMJU01000009">
    <property type="protein sequence ID" value="TDB63768.1"/>
    <property type="molecule type" value="Genomic_DNA"/>
</dbReference>
<accession>A0A4R4K815</accession>
<evidence type="ECO:0000313" key="2">
    <source>
        <dbReference type="EMBL" id="TDB63768.1"/>
    </source>
</evidence>
<name>A0A4R4K815_9BACT</name>
<comment type="caution">
    <text evidence="2">The sequence shown here is derived from an EMBL/GenBank/DDBJ whole genome shotgun (WGS) entry which is preliminary data.</text>
</comment>
<reference evidence="2 3" key="1">
    <citation type="submission" date="2019-02" db="EMBL/GenBank/DDBJ databases">
        <title>Arundinibacter roseus gen. nov., sp. nov., a new member of the family Cytophagaceae.</title>
        <authorList>
            <person name="Szuroczki S."/>
            <person name="Khayer B."/>
            <person name="Sproer C."/>
            <person name="Toumi M."/>
            <person name="Szabo A."/>
            <person name="Felfoldi T."/>
            <person name="Schumann P."/>
            <person name="Toth E."/>
        </authorList>
    </citation>
    <scope>NUCLEOTIDE SEQUENCE [LARGE SCALE GENOMIC DNA]</scope>
    <source>
        <strain evidence="2 3">DMA-k-7a</strain>
    </source>
</reference>
<evidence type="ECO:0000256" key="1">
    <source>
        <dbReference type="SAM" id="MobiDB-lite"/>
    </source>
</evidence>
<sequence>MNVNKFIVSLFNYPKKILTLQSFLQNDVKEQNRYSIDIYGLENKSYEYDYEVEPVFFQEMPQDLIEGGNFKVHLVLEKSSTMIQLRFSIVGEVELICDRSLEPYEEQVETQGLMILKFGDQDEELTEEIAIINRNRTRINVAGYIFEFIALALPMKKIHPDLRTQDDDTEFEALVYSSESGETADADESAPAPEEKIDPRWEPLKKLKK</sequence>
<dbReference type="Pfam" id="PF02620">
    <property type="entry name" value="YceD"/>
    <property type="match status" value="1"/>
</dbReference>
<proteinExistence type="predicted"/>
<feature type="region of interest" description="Disordered" evidence="1">
    <location>
        <begin position="176"/>
        <end position="209"/>
    </location>
</feature>
<dbReference type="Proteomes" id="UP000295706">
    <property type="component" value="Unassembled WGS sequence"/>
</dbReference>
<keyword evidence="3" id="KW-1185">Reference proteome</keyword>
<dbReference type="OrthoDB" id="1524821at2"/>
<dbReference type="InterPro" id="IPR003772">
    <property type="entry name" value="YceD"/>
</dbReference>
<dbReference type="AlphaFoldDB" id="A0A4R4K815"/>
<organism evidence="2 3">
    <name type="scientific">Arundinibacter roseus</name>
    <dbReference type="NCBI Taxonomy" id="2070510"/>
    <lineage>
        <taxon>Bacteria</taxon>
        <taxon>Pseudomonadati</taxon>
        <taxon>Bacteroidota</taxon>
        <taxon>Cytophagia</taxon>
        <taxon>Cytophagales</taxon>
        <taxon>Spirosomataceae</taxon>
        <taxon>Arundinibacter</taxon>
    </lineage>
</organism>
<gene>
    <name evidence="2" type="ORF">EZE20_15870</name>
</gene>